<evidence type="ECO:0000256" key="1">
    <source>
        <dbReference type="SAM" id="Phobius"/>
    </source>
</evidence>
<evidence type="ECO:0000313" key="3">
    <source>
        <dbReference type="EMBL" id="AOK15897.1"/>
    </source>
</evidence>
<evidence type="ECO:0000313" key="4">
    <source>
        <dbReference type="Proteomes" id="UP000094776"/>
    </source>
</evidence>
<dbReference type="AlphaFoldDB" id="A0A1B4PPL5"/>
<feature type="domain" description="Acyltransferase 3" evidence="2">
    <location>
        <begin position="7"/>
        <end position="350"/>
    </location>
</feature>
<dbReference type="Pfam" id="PF01757">
    <property type="entry name" value="Acyl_transf_3"/>
    <property type="match status" value="1"/>
</dbReference>
<dbReference type="GO" id="GO:0016747">
    <property type="term" value="F:acyltransferase activity, transferring groups other than amino-acyl groups"/>
    <property type="evidence" value="ECO:0007669"/>
    <property type="project" value="InterPro"/>
</dbReference>
<feature type="transmembrane region" description="Helical" evidence="1">
    <location>
        <begin position="179"/>
        <end position="197"/>
    </location>
</feature>
<sequence>MGSKRNDDIEILRGVAIVFVFIEHLLAVWDLPRVHSFSSGYFSFWGGVDLFFAISGYVIAHSILRNLAALSGTAEKVKALVEFWIRRAWRLWPAAWFWLLVPFVAMMIFDPHYRGGEALRANCASVIGSVLNVTNIQVWRSKAGLGMQNEFWSQYWSLSLEEQFYLVAAPLLLFVSRRWVVALMIALVVAQVFFARVANSSDLSWFVRSDAFAWGVLIAILWNGNLDKALIEPTFLRKRHYAWLLLGVMLTAISATQLLYSVPFDVSIIALASGALVFVASFDKGYLGVGGVLGRVMSWVGDRSYAIYLVHGVVIGVGLRVGPLAHLDRQNVADLCVITVALIVVTLILSELSYRFIEVPARLHGRKLAQAYHATCDGAAARATDAYAGCQYSPSGEQVSG</sequence>
<feature type="transmembrane region" description="Helical" evidence="1">
    <location>
        <begin position="41"/>
        <end position="60"/>
    </location>
</feature>
<feature type="transmembrane region" description="Helical" evidence="1">
    <location>
        <begin position="243"/>
        <end position="262"/>
    </location>
</feature>
<feature type="transmembrane region" description="Helical" evidence="1">
    <location>
        <begin position="268"/>
        <end position="293"/>
    </location>
</feature>
<dbReference type="InterPro" id="IPR002656">
    <property type="entry name" value="Acyl_transf_3_dom"/>
</dbReference>
<protein>
    <recommendedName>
        <fullName evidence="2">Acyltransferase 3 domain-containing protein</fullName>
    </recommendedName>
</protein>
<accession>A0A1B4PPL5</accession>
<keyword evidence="1" id="KW-1133">Transmembrane helix</keyword>
<dbReference type="PANTHER" id="PTHR23028:SF53">
    <property type="entry name" value="ACYL_TRANSF_3 DOMAIN-CONTAINING PROTEIN"/>
    <property type="match status" value="1"/>
</dbReference>
<dbReference type="InterPro" id="IPR050879">
    <property type="entry name" value="Acyltransferase_3"/>
</dbReference>
<feature type="transmembrane region" description="Helical" evidence="1">
    <location>
        <begin position="203"/>
        <end position="222"/>
    </location>
</feature>
<feature type="transmembrane region" description="Helical" evidence="1">
    <location>
        <begin position="91"/>
        <end position="109"/>
    </location>
</feature>
<dbReference type="GO" id="GO:0016020">
    <property type="term" value="C:membrane"/>
    <property type="evidence" value="ECO:0007669"/>
    <property type="project" value="TreeGrafter"/>
</dbReference>
<name>A0A1B4PPL5_BURCE</name>
<proteinExistence type="predicted"/>
<evidence type="ECO:0000259" key="2">
    <source>
        <dbReference type="Pfam" id="PF01757"/>
    </source>
</evidence>
<reference evidence="3 4" key="1">
    <citation type="submission" date="2015-12" db="EMBL/GenBank/DDBJ databases">
        <title>Diversity of Burkholderia near neighbor genomes.</title>
        <authorList>
            <person name="Sahl J."/>
            <person name="Wagner D."/>
            <person name="Keim P."/>
        </authorList>
    </citation>
    <scope>NUCLEOTIDE SEQUENCE [LARGE SCALE GENOMIC DNA]</scope>
    <source>
        <strain evidence="3 4">MSMB1184WGS</strain>
    </source>
</reference>
<gene>
    <name evidence="3" type="ORF">WT26_07605</name>
</gene>
<feature type="transmembrane region" description="Helical" evidence="1">
    <location>
        <begin position="12"/>
        <end position="29"/>
    </location>
</feature>
<feature type="transmembrane region" description="Helical" evidence="1">
    <location>
        <begin position="305"/>
        <end position="326"/>
    </location>
</feature>
<dbReference type="EMBL" id="CP013443">
    <property type="protein sequence ID" value="AOK15897.1"/>
    <property type="molecule type" value="Genomic_DNA"/>
</dbReference>
<keyword evidence="1" id="KW-0812">Transmembrane</keyword>
<dbReference type="GO" id="GO:0009103">
    <property type="term" value="P:lipopolysaccharide biosynthetic process"/>
    <property type="evidence" value="ECO:0007669"/>
    <property type="project" value="TreeGrafter"/>
</dbReference>
<organism evidence="3 4">
    <name type="scientific">Burkholderia cepacia</name>
    <name type="common">Pseudomonas cepacia</name>
    <dbReference type="NCBI Taxonomy" id="292"/>
    <lineage>
        <taxon>Bacteria</taxon>
        <taxon>Pseudomonadati</taxon>
        <taxon>Pseudomonadota</taxon>
        <taxon>Betaproteobacteria</taxon>
        <taxon>Burkholderiales</taxon>
        <taxon>Burkholderiaceae</taxon>
        <taxon>Burkholderia</taxon>
        <taxon>Burkholderia cepacia complex</taxon>
    </lineage>
</organism>
<feature type="transmembrane region" description="Helical" evidence="1">
    <location>
        <begin position="332"/>
        <end position="357"/>
    </location>
</feature>
<dbReference type="Proteomes" id="UP000094776">
    <property type="component" value="Chromosome 1"/>
</dbReference>
<dbReference type="PANTHER" id="PTHR23028">
    <property type="entry name" value="ACETYLTRANSFERASE"/>
    <property type="match status" value="1"/>
</dbReference>
<keyword evidence="1" id="KW-0472">Membrane</keyword>